<dbReference type="PRINTS" id="PR00368">
    <property type="entry name" value="FADPNR"/>
</dbReference>
<accession>A0AA39CBZ0</accession>
<evidence type="ECO:0000256" key="13">
    <source>
        <dbReference type="PIRSR" id="PIRSR000350-2"/>
    </source>
</evidence>
<comment type="subcellular location">
    <subcellularLocation>
        <location evidence="1 17">Cytoplasm</location>
    </subcellularLocation>
</comment>
<comment type="function">
    <text evidence="12 17">Catalyzes the reduction of glutathione disulfide (GSSG) to reduced glutathione (GSH). Constitutes the major mechanism to maintain a high GSH:GSSG ratio in the cytosol.</text>
</comment>
<feature type="binding site" evidence="14">
    <location>
        <position position="325"/>
    </location>
    <ligand>
        <name>FAD</name>
        <dbReference type="ChEBI" id="CHEBI:57692"/>
    </ligand>
</feature>
<dbReference type="NCBIfam" id="NF004776">
    <property type="entry name" value="PRK06116.1"/>
    <property type="match status" value="1"/>
</dbReference>
<feature type="binding site" evidence="14">
    <location>
        <position position="284"/>
    </location>
    <ligand>
        <name>NAD(+)</name>
        <dbReference type="ChEBI" id="CHEBI:57540"/>
    </ligand>
</feature>
<comment type="caution">
    <text evidence="20">The sequence shown here is derived from an EMBL/GenBank/DDBJ whole genome shotgun (WGS) entry which is preliminary data.</text>
</comment>
<dbReference type="InterPro" id="IPR004099">
    <property type="entry name" value="Pyr_nucl-diS_OxRdtase_dimer"/>
</dbReference>
<dbReference type="Pfam" id="PF02852">
    <property type="entry name" value="Pyr_redox_dim"/>
    <property type="match status" value="1"/>
</dbReference>
<evidence type="ECO:0000256" key="5">
    <source>
        <dbReference type="ARBA" id="ARBA00022490"/>
    </source>
</evidence>
<proteinExistence type="inferred from homology"/>
<dbReference type="GO" id="GO:0050660">
    <property type="term" value="F:flavin adenine dinucleotide binding"/>
    <property type="evidence" value="ECO:0007669"/>
    <property type="project" value="InterPro"/>
</dbReference>
<keyword evidence="14" id="KW-0547">Nucleotide-binding</keyword>
<dbReference type="FunFam" id="3.50.50.60:FF:000141">
    <property type="entry name" value="Glutathione reductase"/>
    <property type="match status" value="1"/>
</dbReference>
<evidence type="ECO:0000256" key="16">
    <source>
        <dbReference type="RuleBase" id="RU003691"/>
    </source>
</evidence>
<dbReference type="Proteomes" id="UP001172673">
    <property type="component" value="Unassembled WGS sequence"/>
</dbReference>
<feature type="disulfide bond" description="Redox-active" evidence="15">
    <location>
        <begin position="46"/>
        <end position="51"/>
    </location>
</feature>
<dbReference type="GO" id="GO:0006749">
    <property type="term" value="P:glutathione metabolic process"/>
    <property type="evidence" value="ECO:0007669"/>
    <property type="project" value="InterPro"/>
</dbReference>
<evidence type="ECO:0000256" key="17">
    <source>
        <dbReference type="RuleBase" id="RU365016"/>
    </source>
</evidence>
<evidence type="ECO:0000256" key="9">
    <source>
        <dbReference type="ARBA" id="ARBA00023002"/>
    </source>
</evidence>
<dbReference type="InterPro" id="IPR046952">
    <property type="entry name" value="GSHR/TRXR-like"/>
</dbReference>
<keyword evidence="14" id="KW-0520">NAD</keyword>
<keyword evidence="8 17" id="KW-0521">NADP</keyword>
<dbReference type="AlphaFoldDB" id="A0AA39CBZ0"/>
<feature type="binding site" evidence="14">
    <location>
        <position position="55"/>
    </location>
    <ligand>
        <name>FAD</name>
        <dbReference type="ChEBI" id="CHEBI:57692"/>
    </ligand>
</feature>
<dbReference type="Gene3D" id="3.30.390.30">
    <property type="match status" value="1"/>
</dbReference>
<sequence>MAPVTKQYDYIVIGGGSGGSGTARRASGWYGAKTCIIDNGIPGGCCVNVGCIPKKITFNFASVNEAIEAGKHYGYKFGDSVPFDFEEFVNKRQARIKTLNGIYETNWAKEGIELIQGTATFISEHEIEVKPKDGGEAFKVTAPHISIGTGSYPTKPQGIKGSEYGITSDEFFLIKHLPKKMVFVGAGYISVELAGMMNAIGVETHMFIRGDTFLRKFDPMVQETMTKHYEELGIHVHRNHPGIKEVIQLNPGSEDGSDPREKKLKIISNDGTEMETNELLWAIGRGPEDRGLGLDKINIKRGEKGHIVVDKYQNTSVDGVYAYGDITGQAELTPVALAAGRQLANRLFGPPELKDSHLDYDRIPSVVFSHPEVGTTGLTEPQAIEKYGKENVKIYQTKFTNMYYDPFPPEEKKKQPTQMKIICQGPREEVVGLHILGKGCDEMLQGFGVAIKMGATKKDFDSCVAIHPTSAEELVTMR</sequence>
<evidence type="ECO:0000256" key="8">
    <source>
        <dbReference type="ARBA" id="ARBA00022857"/>
    </source>
</evidence>
<evidence type="ECO:0000256" key="10">
    <source>
        <dbReference type="ARBA" id="ARBA00023157"/>
    </source>
</evidence>
<keyword evidence="5 17" id="KW-0963">Cytoplasm</keyword>
<comment type="similarity">
    <text evidence="2 16">Belongs to the class-I pyridine nucleotide-disulfide oxidoreductase family.</text>
</comment>
<feature type="domain" description="FAD/NAD(P)-binding" evidence="19">
    <location>
        <begin position="8"/>
        <end position="340"/>
    </location>
</feature>
<dbReference type="NCBIfam" id="TIGR01421">
    <property type="entry name" value="gluta_reduc_1"/>
    <property type="match status" value="1"/>
</dbReference>
<evidence type="ECO:0000259" key="19">
    <source>
        <dbReference type="Pfam" id="PF07992"/>
    </source>
</evidence>
<dbReference type="GO" id="GO:0034599">
    <property type="term" value="P:cellular response to oxidative stress"/>
    <property type="evidence" value="ECO:0007669"/>
    <property type="project" value="TreeGrafter"/>
</dbReference>
<dbReference type="InterPro" id="IPR016156">
    <property type="entry name" value="FAD/NAD-linked_Rdtase_dimer_sf"/>
</dbReference>
<dbReference type="InterPro" id="IPR036188">
    <property type="entry name" value="FAD/NAD-bd_sf"/>
</dbReference>
<evidence type="ECO:0000256" key="7">
    <source>
        <dbReference type="ARBA" id="ARBA00022827"/>
    </source>
</evidence>
<dbReference type="EMBL" id="JAPDRK010000025">
    <property type="protein sequence ID" value="KAJ9602646.1"/>
    <property type="molecule type" value="Genomic_DNA"/>
</dbReference>
<dbReference type="PANTHER" id="PTHR42737:SF1">
    <property type="entry name" value="GLUTATHIONE REDUCTASE"/>
    <property type="match status" value="1"/>
</dbReference>
<dbReference type="InterPro" id="IPR001100">
    <property type="entry name" value="Pyr_nuc-diS_OxRdtase"/>
</dbReference>
<keyword evidence="6 16" id="KW-0285">Flavoprotein</keyword>
<dbReference type="SUPFAM" id="SSF55424">
    <property type="entry name" value="FAD/NAD-linked reductases, dimerisation (C-terminal) domain"/>
    <property type="match status" value="1"/>
</dbReference>
<evidence type="ECO:0000256" key="1">
    <source>
        <dbReference type="ARBA" id="ARBA00004496"/>
    </source>
</evidence>
<keyword evidence="10" id="KW-1015">Disulfide bond</keyword>
<protein>
    <recommendedName>
        <fullName evidence="4 17">Glutathione reductase</fullName>
        <ecNumber evidence="3 17">1.8.1.7</ecNumber>
    </recommendedName>
</protein>
<dbReference type="PROSITE" id="PS00076">
    <property type="entry name" value="PYRIDINE_REDOX_1"/>
    <property type="match status" value="1"/>
</dbReference>
<evidence type="ECO:0000256" key="15">
    <source>
        <dbReference type="PIRSR" id="PIRSR000350-4"/>
    </source>
</evidence>
<reference evidence="20" key="1">
    <citation type="submission" date="2022-10" db="EMBL/GenBank/DDBJ databases">
        <title>Culturing micro-colonial fungi from biological soil crusts in the Mojave desert and describing Neophaeococcomyces mojavensis, and introducing the new genera and species Taxawa tesnikishii.</title>
        <authorList>
            <person name="Kurbessoian T."/>
            <person name="Stajich J.E."/>
        </authorList>
    </citation>
    <scope>NUCLEOTIDE SEQUENCE</scope>
    <source>
        <strain evidence="20">TK_41</strain>
    </source>
</reference>
<evidence type="ECO:0000256" key="12">
    <source>
        <dbReference type="ARBA" id="ARBA00056905"/>
    </source>
</evidence>
<name>A0AA39CBZ0_9EURO</name>
<dbReference type="InterPro" id="IPR006322">
    <property type="entry name" value="Glutathione_Rdtase_euk/bac"/>
</dbReference>
<dbReference type="GO" id="GO:0045454">
    <property type="term" value="P:cell redox homeostasis"/>
    <property type="evidence" value="ECO:0007669"/>
    <property type="project" value="InterPro"/>
</dbReference>
<evidence type="ECO:0000313" key="21">
    <source>
        <dbReference type="Proteomes" id="UP001172673"/>
    </source>
</evidence>
<dbReference type="GO" id="GO:0004362">
    <property type="term" value="F:glutathione-disulfide reductase (NADPH) activity"/>
    <property type="evidence" value="ECO:0007669"/>
    <property type="project" value="UniProtKB-EC"/>
</dbReference>
<evidence type="ECO:0000256" key="3">
    <source>
        <dbReference type="ARBA" id="ARBA00012607"/>
    </source>
</evidence>
<comment type="catalytic activity">
    <reaction evidence="17">
        <text>2 glutathione + NADP(+) = glutathione disulfide + NADPH + H(+)</text>
        <dbReference type="Rhea" id="RHEA:11740"/>
        <dbReference type="ChEBI" id="CHEBI:15378"/>
        <dbReference type="ChEBI" id="CHEBI:57783"/>
        <dbReference type="ChEBI" id="CHEBI:57925"/>
        <dbReference type="ChEBI" id="CHEBI:58297"/>
        <dbReference type="ChEBI" id="CHEBI:58349"/>
        <dbReference type="EC" id="1.8.1.7"/>
    </reaction>
</comment>
<keyword evidence="9 16" id="KW-0560">Oxidoreductase</keyword>
<dbReference type="PRINTS" id="PR00411">
    <property type="entry name" value="PNDRDTASEI"/>
</dbReference>
<dbReference type="EC" id="1.8.1.7" evidence="3 17"/>
<dbReference type="GO" id="GO:0005829">
    <property type="term" value="C:cytosol"/>
    <property type="evidence" value="ECO:0007669"/>
    <property type="project" value="TreeGrafter"/>
</dbReference>
<evidence type="ECO:0000256" key="6">
    <source>
        <dbReference type="ARBA" id="ARBA00022630"/>
    </source>
</evidence>
<comment type="cofactor">
    <cofactor evidence="14">
        <name>FAD</name>
        <dbReference type="ChEBI" id="CHEBI:57692"/>
    </cofactor>
    <text evidence="14">Binds 1 FAD per subunit.</text>
</comment>
<dbReference type="PIRSF" id="PIRSF000350">
    <property type="entry name" value="Mercury_reductase_MerA"/>
    <property type="match status" value="1"/>
</dbReference>
<organism evidence="20 21">
    <name type="scientific">Cladophialophora chaetospira</name>
    <dbReference type="NCBI Taxonomy" id="386627"/>
    <lineage>
        <taxon>Eukaryota</taxon>
        <taxon>Fungi</taxon>
        <taxon>Dikarya</taxon>
        <taxon>Ascomycota</taxon>
        <taxon>Pezizomycotina</taxon>
        <taxon>Eurotiomycetes</taxon>
        <taxon>Chaetothyriomycetidae</taxon>
        <taxon>Chaetothyriales</taxon>
        <taxon>Herpotrichiellaceae</taxon>
        <taxon>Cladophialophora</taxon>
    </lineage>
</organism>
<dbReference type="PANTHER" id="PTHR42737">
    <property type="entry name" value="GLUTATHIONE REDUCTASE"/>
    <property type="match status" value="1"/>
</dbReference>
<keyword evidence="21" id="KW-1185">Reference proteome</keyword>
<dbReference type="Pfam" id="PF07992">
    <property type="entry name" value="Pyr_redox_2"/>
    <property type="match status" value="1"/>
</dbReference>
<feature type="binding site" evidence="14">
    <location>
        <begin position="185"/>
        <end position="192"/>
    </location>
    <ligand>
        <name>NAD(+)</name>
        <dbReference type="ChEBI" id="CHEBI:57540"/>
    </ligand>
</feature>
<evidence type="ECO:0000256" key="2">
    <source>
        <dbReference type="ARBA" id="ARBA00007532"/>
    </source>
</evidence>
<evidence type="ECO:0000256" key="4">
    <source>
        <dbReference type="ARBA" id="ARBA00017111"/>
    </source>
</evidence>
<evidence type="ECO:0000256" key="11">
    <source>
        <dbReference type="ARBA" id="ARBA00023284"/>
    </source>
</evidence>
<dbReference type="GO" id="GO:0050661">
    <property type="term" value="F:NADP binding"/>
    <property type="evidence" value="ECO:0007669"/>
    <property type="project" value="InterPro"/>
</dbReference>
<feature type="domain" description="Pyridine nucleotide-disulphide oxidoreductase dimerisation" evidence="18">
    <location>
        <begin position="363"/>
        <end position="477"/>
    </location>
</feature>
<gene>
    <name evidence="20" type="primary">GLR1</name>
    <name evidence="20" type="ORF">H2200_012839</name>
</gene>
<evidence type="ECO:0000259" key="18">
    <source>
        <dbReference type="Pfam" id="PF02852"/>
    </source>
</evidence>
<dbReference type="SUPFAM" id="SSF51905">
    <property type="entry name" value="FAD/NAD(P)-binding domain"/>
    <property type="match status" value="1"/>
</dbReference>
<dbReference type="GO" id="GO:0005739">
    <property type="term" value="C:mitochondrion"/>
    <property type="evidence" value="ECO:0007669"/>
    <property type="project" value="TreeGrafter"/>
</dbReference>
<feature type="active site" description="Proton acceptor" evidence="13">
    <location>
        <position position="467"/>
    </location>
</feature>
<evidence type="ECO:0000313" key="20">
    <source>
        <dbReference type="EMBL" id="KAJ9602646.1"/>
    </source>
</evidence>
<keyword evidence="11 16" id="KW-0676">Redox-active center</keyword>
<feature type="binding site" evidence="14">
    <location>
        <begin position="149"/>
        <end position="151"/>
    </location>
    <ligand>
        <name>FAD</name>
        <dbReference type="ChEBI" id="CHEBI:57692"/>
    </ligand>
</feature>
<dbReference type="InterPro" id="IPR012999">
    <property type="entry name" value="Pyr_OxRdtase_I_AS"/>
</dbReference>
<dbReference type="FunFam" id="3.30.390.30:FF:000003">
    <property type="entry name" value="Glutathione reductase"/>
    <property type="match status" value="1"/>
</dbReference>
<dbReference type="Gene3D" id="3.50.50.60">
    <property type="entry name" value="FAD/NAD(P)-binding domain"/>
    <property type="match status" value="2"/>
</dbReference>
<evidence type="ECO:0000256" key="14">
    <source>
        <dbReference type="PIRSR" id="PIRSR000350-3"/>
    </source>
</evidence>
<keyword evidence="7 14" id="KW-0274">FAD</keyword>
<dbReference type="InterPro" id="IPR023753">
    <property type="entry name" value="FAD/NAD-binding_dom"/>
</dbReference>